<feature type="transmembrane region" description="Helical" evidence="2">
    <location>
        <begin position="368"/>
        <end position="387"/>
    </location>
</feature>
<gene>
    <name evidence="3" type="ORF">PMAYCL1PPCAC_06222</name>
</gene>
<name>A0AAN4ZE20_9BILA</name>
<proteinExistence type="inferred from homology"/>
<feature type="transmembrane region" description="Helical" evidence="2">
    <location>
        <begin position="393"/>
        <end position="416"/>
    </location>
</feature>
<dbReference type="Pfam" id="PF03125">
    <property type="entry name" value="Sre"/>
    <property type="match status" value="2"/>
</dbReference>
<comment type="similarity">
    <text evidence="1">Belongs to the nematode receptor-like protein sre family.</text>
</comment>
<keyword evidence="4" id="KW-1185">Reference proteome</keyword>
<feature type="transmembrane region" description="Helical" evidence="2">
    <location>
        <begin position="146"/>
        <end position="163"/>
    </location>
</feature>
<evidence type="ECO:0000256" key="2">
    <source>
        <dbReference type="SAM" id="Phobius"/>
    </source>
</evidence>
<feature type="non-terminal residue" evidence="3">
    <location>
        <position position="1"/>
    </location>
</feature>
<dbReference type="EMBL" id="BTRK01000002">
    <property type="protein sequence ID" value="GMR36027.1"/>
    <property type="molecule type" value="Genomic_DNA"/>
</dbReference>
<dbReference type="PANTHER" id="PTHR23128:SF132">
    <property type="entry name" value="SERPENTINE RECEPTOR, CLASS E (EPSILON)-RELATED"/>
    <property type="match status" value="1"/>
</dbReference>
<accession>A0AAN4ZE20</accession>
<organism evidence="3 4">
    <name type="scientific">Pristionchus mayeri</name>
    <dbReference type="NCBI Taxonomy" id="1317129"/>
    <lineage>
        <taxon>Eukaryota</taxon>
        <taxon>Metazoa</taxon>
        <taxon>Ecdysozoa</taxon>
        <taxon>Nematoda</taxon>
        <taxon>Chromadorea</taxon>
        <taxon>Rhabditida</taxon>
        <taxon>Rhabditina</taxon>
        <taxon>Diplogasteromorpha</taxon>
        <taxon>Diplogasteroidea</taxon>
        <taxon>Neodiplogasteridae</taxon>
        <taxon>Pristionchus</taxon>
    </lineage>
</organism>
<sequence>RVISTVLVDDYEKRPWYRTAVVIVISLNISMLAISICLVTGVVNGYFTCLLAILPCFCYLGMHRILIKRNKRRLDKLAHTLKRSANDHYSLSVRAQLRENRIEFGMYVVAIALVANIAVFIIPILIIDEDQMETLQWCQAVGNLTIAVSITCGVPMVTFALAMHTRKLPFYARWYLRGQEKMSVIKVEKKGTEDHFTQLHSQWDLAMRRKTLSTFLFPEPDAISVYGPENSSYWLILFVKSDFIVSLKFIYYMGAVAEVFFLLLGVYLHGKGTLLIWRHKALHSNLILIYTNYYFSFNIGSIARSIMSIFETRLIQLDYLGSFPVPQLGVVRMYSVVHVFCYLYFATLERVFATLLVKDYEKEQRQRFAIGIILSLDLLVLVVSFFVVAGALNGYICCFTAILPCIGCLGILRILLKRNRKSLSTLGDTLKRSSNDHYSLSLRMQLRENVWTIQVQSKSD</sequence>
<feature type="transmembrane region" description="Helical" evidence="2">
    <location>
        <begin position="20"/>
        <end position="39"/>
    </location>
</feature>
<keyword evidence="2" id="KW-0472">Membrane</keyword>
<feature type="transmembrane region" description="Helical" evidence="2">
    <location>
        <begin position="104"/>
        <end position="126"/>
    </location>
</feature>
<feature type="transmembrane region" description="Helical" evidence="2">
    <location>
        <begin position="45"/>
        <end position="67"/>
    </location>
</feature>
<protein>
    <recommendedName>
        <fullName evidence="5">G protein-coupled receptor</fullName>
    </recommendedName>
</protein>
<dbReference type="Proteomes" id="UP001328107">
    <property type="component" value="Unassembled WGS sequence"/>
</dbReference>
<feature type="transmembrane region" description="Helical" evidence="2">
    <location>
        <begin position="249"/>
        <end position="268"/>
    </location>
</feature>
<keyword evidence="2" id="KW-1133">Transmembrane helix</keyword>
<dbReference type="InterPro" id="IPR004151">
    <property type="entry name" value="7TM_GPCR_serpentine_rcpt_Sre"/>
</dbReference>
<evidence type="ECO:0000256" key="1">
    <source>
        <dbReference type="ARBA" id="ARBA00006803"/>
    </source>
</evidence>
<evidence type="ECO:0008006" key="5">
    <source>
        <dbReference type="Google" id="ProtNLM"/>
    </source>
</evidence>
<reference evidence="4" key="1">
    <citation type="submission" date="2022-10" db="EMBL/GenBank/DDBJ databases">
        <title>Genome assembly of Pristionchus species.</title>
        <authorList>
            <person name="Yoshida K."/>
            <person name="Sommer R.J."/>
        </authorList>
    </citation>
    <scope>NUCLEOTIDE SEQUENCE [LARGE SCALE GENOMIC DNA]</scope>
    <source>
        <strain evidence="4">RS5460</strain>
    </source>
</reference>
<evidence type="ECO:0000313" key="3">
    <source>
        <dbReference type="EMBL" id="GMR36027.1"/>
    </source>
</evidence>
<dbReference type="PANTHER" id="PTHR23128">
    <property type="entry name" value="SERPENTINE RECEPTOR, CLASS E (EPSILON)-RELATED"/>
    <property type="match status" value="1"/>
</dbReference>
<comment type="caution">
    <text evidence="3">The sequence shown here is derived from an EMBL/GenBank/DDBJ whole genome shotgun (WGS) entry which is preliminary data.</text>
</comment>
<dbReference type="AlphaFoldDB" id="A0AAN4ZE20"/>
<evidence type="ECO:0000313" key="4">
    <source>
        <dbReference type="Proteomes" id="UP001328107"/>
    </source>
</evidence>
<keyword evidence="2" id="KW-0812">Transmembrane</keyword>
<dbReference type="GO" id="GO:0007606">
    <property type="term" value="P:sensory perception of chemical stimulus"/>
    <property type="evidence" value="ECO:0007669"/>
    <property type="project" value="InterPro"/>
</dbReference>
<dbReference type="GO" id="GO:0016020">
    <property type="term" value="C:membrane"/>
    <property type="evidence" value="ECO:0007669"/>
    <property type="project" value="InterPro"/>
</dbReference>